<dbReference type="NCBIfam" id="TIGR00571">
    <property type="entry name" value="dam"/>
    <property type="match status" value="1"/>
</dbReference>
<dbReference type="PRINTS" id="PR00505">
    <property type="entry name" value="D12N6MTFRASE"/>
</dbReference>
<dbReference type="PANTHER" id="PTHR30481:SF3">
    <property type="entry name" value="DNA ADENINE METHYLASE"/>
    <property type="match status" value="1"/>
</dbReference>
<dbReference type="PANTHER" id="PTHR30481">
    <property type="entry name" value="DNA ADENINE METHYLASE"/>
    <property type="match status" value="1"/>
</dbReference>
<dbReference type="AlphaFoldDB" id="A0A379LS02"/>
<sequence>MAKPFLKWAGGKSQLIPEIVKRLPEYVYNKSPYQYVEPFVGSGAVALHLLDSPHPPTKVILNDINSDLINLYRVIKSNPTELLDYLKLIQSEYDKLEDKEAKQPFYYDKRDSFNKRDVSSVEHAGLFIFLNRAGFNGLYRVNKNNGFNVPIGSYKKPNFVFEDVILKASRLLSGVDICNISFEGALKLANEDNPDGLPTFFYFDPPYKPLNDSSSFTSYAKDSFNDDDQVKLKLVCDLLDEQGHQWLLSNSDTTNFDVTNTFFDDLYEGYKIERVKASRNINSKGTKRGQINELLIRNY</sequence>
<proteinExistence type="inferred from homology"/>
<dbReference type="Pfam" id="PF02086">
    <property type="entry name" value="MethyltransfD12"/>
    <property type="match status" value="1"/>
</dbReference>
<keyword evidence="9" id="KW-1185">Reference proteome</keyword>
<dbReference type="GO" id="GO:0009007">
    <property type="term" value="F:site-specific DNA-methyltransferase (adenine-specific) activity"/>
    <property type="evidence" value="ECO:0007669"/>
    <property type="project" value="UniProtKB-EC"/>
</dbReference>
<comment type="similarity">
    <text evidence="1">Belongs to the N(4)/N(6)-methyltransferase family.</text>
</comment>
<dbReference type="RefSeq" id="WP_028859910.1">
    <property type="nucleotide sequence ID" value="NZ_CAJHAQ010000002.1"/>
</dbReference>
<keyword evidence="3 8" id="KW-0489">Methyltransferase</keyword>
<dbReference type="SUPFAM" id="SSF53335">
    <property type="entry name" value="S-adenosyl-L-methionine-dependent methyltransferases"/>
    <property type="match status" value="1"/>
</dbReference>
<evidence type="ECO:0000313" key="9">
    <source>
        <dbReference type="Proteomes" id="UP000254123"/>
    </source>
</evidence>
<dbReference type="InterPro" id="IPR023095">
    <property type="entry name" value="Ade_MeTrfase_dom_2"/>
</dbReference>
<dbReference type="InterPro" id="IPR029063">
    <property type="entry name" value="SAM-dependent_MTases_sf"/>
</dbReference>
<dbReference type="InterPro" id="IPR012327">
    <property type="entry name" value="MeTrfase_D12"/>
</dbReference>
<feature type="binding site" evidence="7">
    <location>
        <position position="63"/>
    </location>
    <ligand>
        <name>S-adenosyl-L-methionine</name>
        <dbReference type="ChEBI" id="CHEBI:59789"/>
    </ligand>
</feature>
<dbReference type="GO" id="GO:0009307">
    <property type="term" value="P:DNA restriction-modification system"/>
    <property type="evidence" value="ECO:0007669"/>
    <property type="project" value="InterPro"/>
</dbReference>
<dbReference type="STRING" id="1123034.GCA_000685805_02487"/>
<dbReference type="PIRSF" id="PIRSF000398">
    <property type="entry name" value="M_m6A_EcoRV"/>
    <property type="match status" value="1"/>
</dbReference>
<feature type="binding site" evidence="7">
    <location>
        <position position="12"/>
    </location>
    <ligand>
        <name>S-adenosyl-L-methionine</name>
        <dbReference type="ChEBI" id="CHEBI:59789"/>
    </ligand>
</feature>
<reference evidence="8 9" key="1">
    <citation type="submission" date="2018-06" db="EMBL/GenBank/DDBJ databases">
        <authorList>
            <consortium name="Pathogen Informatics"/>
            <person name="Doyle S."/>
        </authorList>
    </citation>
    <scope>NUCLEOTIDE SEQUENCE [LARGE SCALE GENOMIC DNA]</scope>
    <source>
        <strain evidence="8 9">NCTC10526</strain>
    </source>
</reference>
<dbReference type="Proteomes" id="UP000254123">
    <property type="component" value="Unassembled WGS sequence"/>
</dbReference>
<dbReference type="REBASE" id="409100">
    <property type="entry name" value="M.Pph10526II"/>
</dbReference>
<keyword evidence="4 8" id="KW-0808">Transferase</keyword>
<dbReference type="GO" id="GO:0032259">
    <property type="term" value="P:methylation"/>
    <property type="evidence" value="ECO:0007669"/>
    <property type="project" value="UniProtKB-KW"/>
</dbReference>
<evidence type="ECO:0000313" key="8">
    <source>
        <dbReference type="EMBL" id="SUD98818.1"/>
    </source>
</evidence>
<evidence type="ECO:0000256" key="5">
    <source>
        <dbReference type="ARBA" id="ARBA00022691"/>
    </source>
</evidence>
<evidence type="ECO:0000256" key="7">
    <source>
        <dbReference type="PIRSR" id="PIRSR000398-1"/>
    </source>
</evidence>
<dbReference type="InterPro" id="IPR012263">
    <property type="entry name" value="M_m6A_EcoRV"/>
</dbReference>
<dbReference type="Gene3D" id="3.40.50.150">
    <property type="entry name" value="Vaccinia Virus protein VP39"/>
    <property type="match status" value="1"/>
</dbReference>
<dbReference type="GO" id="GO:0006298">
    <property type="term" value="P:mismatch repair"/>
    <property type="evidence" value="ECO:0007669"/>
    <property type="project" value="TreeGrafter"/>
</dbReference>
<dbReference type="EMBL" id="UGVC01000004">
    <property type="protein sequence ID" value="SUD98818.1"/>
    <property type="molecule type" value="Genomic_DNA"/>
</dbReference>
<dbReference type="GO" id="GO:0043565">
    <property type="term" value="F:sequence-specific DNA binding"/>
    <property type="evidence" value="ECO:0007669"/>
    <property type="project" value="TreeGrafter"/>
</dbReference>
<evidence type="ECO:0000256" key="6">
    <source>
        <dbReference type="ARBA" id="ARBA00047942"/>
    </source>
</evidence>
<organism evidence="8 9">
    <name type="scientific">Psychrobacter phenylpyruvicus</name>
    <dbReference type="NCBI Taxonomy" id="29432"/>
    <lineage>
        <taxon>Bacteria</taxon>
        <taxon>Pseudomonadati</taxon>
        <taxon>Pseudomonadota</taxon>
        <taxon>Gammaproteobacteria</taxon>
        <taxon>Moraxellales</taxon>
        <taxon>Moraxellaceae</taxon>
        <taxon>Psychrobacter</taxon>
    </lineage>
</organism>
<feature type="binding site" evidence="7">
    <location>
        <position position="8"/>
    </location>
    <ligand>
        <name>S-adenosyl-L-methionine</name>
        <dbReference type="ChEBI" id="CHEBI:59789"/>
    </ligand>
</feature>
<protein>
    <recommendedName>
        <fullName evidence="2">site-specific DNA-methyltransferase (adenine-specific)</fullName>
        <ecNumber evidence="2">2.1.1.72</ecNumber>
    </recommendedName>
</protein>
<evidence type="ECO:0000256" key="3">
    <source>
        <dbReference type="ARBA" id="ARBA00022603"/>
    </source>
</evidence>
<gene>
    <name evidence="8" type="primary">dpnM</name>
    <name evidence="8" type="ORF">NCTC10526_02798</name>
</gene>
<comment type="catalytic activity">
    <reaction evidence="6">
        <text>a 2'-deoxyadenosine in DNA + S-adenosyl-L-methionine = an N(6)-methyl-2'-deoxyadenosine in DNA + S-adenosyl-L-homocysteine + H(+)</text>
        <dbReference type="Rhea" id="RHEA:15197"/>
        <dbReference type="Rhea" id="RHEA-COMP:12418"/>
        <dbReference type="Rhea" id="RHEA-COMP:12419"/>
        <dbReference type="ChEBI" id="CHEBI:15378"/>
        <dbReference type="ChEBI" id="CHEBI:57856"/>
        <dbReference type="ChEBI" id="CHEBI:59789"/>
        <dbReference type="ChEBI" id="CHEBI:90615"/>
        <dbReference type="ChEBI" id="CHEBI:90616"/>
        <dbReference type="EC" id="2.1.1.72"/>
    </reaction>
</comment>
<evidence type="ECO:0000256" key="2">
    <source>
        <dbReference type="ARBA" id="ARBA00011900"/>
    </source>
</evidence>
<dbReference type="EC" id="2.1.1.72" evidence="2"/>
<feature type="binding site" evidence="7">
    <location>
        <position position="204"/>
    </location>
    <ligand>
        <name>S-adenosyl-L-methionine</name>
        <dbReference type="ChEBI" id="CHEBI:59789"/>
    </ligand>
</feature>
<keyword evidence="5" id="KW-0949">S-adenosyl-L-methionine</keyword>
<evidence type="ECO:0000256" key="1">
    <source>
        <dbReference type="ARBA" id="ARBA00006594"/>
    </source>
</evidence>
<dbReference type="Gene3D" id="1.10.1020.10">
    <property type="entry name" value="Adenine-specific Methyltransferase, Domain 2"/>
    <property type="match status" value="1"/>
</dbReference>
<accession>A0A379LS02</accession>
<dbReference type="GO" id="GO:1904047">
    <property type="term" value="F:S-adenosyl-L-methionine binding"/>
    <property type="evidence" value="ECO:0007669"/>
    <property type="project" value="TreeGrafter"/>
</dbReference>
<name>A0A379LS02_9GAMM</name>
<evidence type="ECO:0000256" key="4">
    <source>
        <dbReference type="ARBA" id="ARBA00022679"/>
    </source>
</evidence>